<dbReference type="PANTHER" id="PTHR24166:SF47">
    <property type="entry name" value="M-PHASE PHOSPHOPROTEIN 8"/>
    <property type="match status" value="1"/>
</dbReference>
<gene>
    <name evidence="5" type="ORF">CRENBAI_023000</name>
</gene>
<evidence type="ECO:0000313" key="5">
    <source>
        <dbReference type="EMBL" id="KAK5609762.1"/>
    </source>
</evidence>
<feature type="region of interest" description="Disordered" evidence="4">
    <location>
        <begin position="91"/>
        <end position="115"/>
    </location>
</feature>
<evidence type="ECO:0000256" key="4">
    <source>
        <dbReference type="SAM" id="MobiDB-lite"/>
    </source>
</evidence>
<evidence type="ECO:0000256" key="2">
    <source>
        <dbReference type="ARBA" id="ARBA00023043"/>
    </source>
</evidence>
<evidence type="ECO:0000256" key="3">
    <source>
        <dbReference type="PROSITE-ProRule" id="PRU00023"/>
    </source>
</evidence>
<evidence type="ECO:0000256" key="1">
    <source>
        <dbReference type="ARBA" id="ARBA00022737"/>
    </source>
</evidence>
<keyword evidence="6" id="KW-1185">Reference proteome</keyword>
<evidence type="ECO:0000313" key="6">
    <source>
        <dbReference type="Proteomes" id="UP001311232"/>
    </source>
</evidence>
<name>A0AAV9RL76_9TELE</name>
<dbReference type="EMBL" id="JAHHUM010001736">
    <property type="protein sequence ID" value="KAK5609762.1"/>
    <property type="molecule type" value="Genomic_DNA"/>
</dbReference>
<reference evidence="5 6" key="1">
    <citation type="submission" date="2021-06" db="EMBL/GenBank/DDBJ databases">
        <authorList>
            <person name="Palmer J.M."/>
        </authorList>
    </citation>
    <scope>NUCLEOTIDE SEQUENCE [LARGE SCALE GENOMIC DNA]</scope>
    <source>
        <strain evidence="5 6">MEX-2019</strain>
        <tissue evidence="5">Muscle</tissue>
    </source>
</reference>
<feature type="repeat" description="ANK" evidence="3">
    <location>
        <begin position="311"/>
        <end position="343"/>
    </location>
</feature>
<keyword evidence="1" id="KW-0677">Repeat</keyword>
<dbReference type="InterPro" id="IPR002110">
    <property type="entry name" value="Ankyrin_rpt"/>
</dbReference>
<dbReference type="InterPro" id="IPR036770">
    <property type="entry name" value="Ankyrin_rpt-contain_sf"/>
</dbReference>
<feature type="compositionally biased region" description="Basic and acidic residues" evidence="4">
    <location>
        <begin position="91"/>
        <end position="105"/>
    </location>
</feature>
<feature type="repeat" description="ANK" evidence="3">
    <location>
        <begin position="212"/>
        <end position="244"/>
    </location>
</feature>
<dbReference type="Pfam" id="PF12796">
    <property type="entry name" value="Ank_2"/>
    <property type="match status" value="3"/>
</dbReference>
<dbReference type="SMART" id="SM00248">
    <property type="entry name" value="ANK"/>
    <property type="match status" value="11"/>
</dbReference>
<dbReference type="AlphaFoldDB" id="A0AAV9RL76"/>
<evidence type="ECO:0008006" key="7">
    <source>
        <dbReference type="Google" id="ProtNLM"/>
    </source>
</evidence>
<dbReference type="PROSITE" id="PS50088">
    <property type="entry name" value="ANK_REPEAT"/>
    <property type="match status" value="6"/>
</dbReference>
<organism evidence="5 6">
    <name type="scientific">Crenichthys baileyi</name>
    <name type="common">White River springfish</name>
    <dbReference type="NCBI Taxonomy" id="28760"/>
    <lineage>
        <taxon>Eukaryota</taxon>
        <taxon>Metazoa</taxon>
        <taxon>Chordata</taxon>
        <taxon>Craniata</taxon>
        <taxon>Vertebrata</taxon>
        <taxon>Euteleostomi</taxon>
        <taxon>Actinopterygii</taxon>
        <taxon>Neopterygii</taxon>
        <taxon>Teleostei</taxon>
        <taxon>Neoteleostei</taxon>
        <taxon>Acanthomorphata</taxon>
        <taxon>Ovalentaria</taxon>
        <taxon>Atherinomorphae</taxon>
        <taxon>Cyprinodontiformes</taxon>
        <taxon>Goodeidae</taxon>
        <taxon>Crenichthys</taxon>
    </lineage>
</organism>
<comment type="caution">
    <text evidence="5">The sequence shown here is derived from an EMBL/GenBank/DDBJ whole genome shotgun (WGS) entry which is preliminary data.</text>
</comment>
<accession>A0AAV9RL76</accession>
<feature type="repeat" description="ANK" evidence="3">
    <location>
        <begin position="245"/>
        <end position="277"/>
    </location>
</feature>
<feature type="repeat" description="ANK" evidence="3">
    <location>
        <begin position="376"/>
        <end position="408"/>
    </location>
</feature>
<proteinExistence type="predicted"/>
<dbReference type="InterPro" id="IPR050889">
    <property type="entry name" value="Dendritic_Spine_Reg/Scaffold"/>
</dbReference>
<dbReference type="Proteomes" id="UP001311232">
    <property type="component" value="Unassembled WGS sequence"/>
</dbReference>
<feature type="repeat" description="ANK" evidence="3">
    <location>
        <begin position="448"/>
        <end position="480"/>
    </location>
</feature>
<dbReference type="Pfam" id="PF13637">
    <property type="entry name" value="Ank_4"/>
    <property type="match status" value="2"/>
</dbReference>
<dbReference type="PRINTS" id="PR01415">
    <property type="entry name" value="ANKYRIN"/>
</dbReference>
<dbReference type="Gene3D" id="1.25.40.20">
    <property type="entry name" value="Ankyrin repeat-containing domain"/>
    <property type="match status" value="3"/>
</dbReference>
<dbReference type="PANTHER" id="PTHR24166">
    <property type="entry name" value="ROLLING PEBBLES, ISOFORM B"/>
    <property type="match status" value="1"/>
</dbReference>
<protein>
    <recommendedName>
        <fullName evidence="7">Ankyrin repeat and SOCS box protein 2</fullName>
    </recommendedName>
</protein>
<feature type="repeat" description="ANK" evidence="3">
    <location>
        <begin position="344"/>
        <end position="376"/>
    </location>
</feature>
<keyword evidence="2 3" id="KW-0040">ANK repeat</keyword>
<sequence length="635" mass="68822">MTNSATEGGFIRDLQEQKKEGLTAVDVLQPSNHRLTLLSQNNPRAAAPCAARRVDNRRCLSDTASKSAATMTKFNYSSYLSQFRNAGRKCGDDLSRLQGENRRGGSPEPPEDADPVVFAIRSGDVETLNDLAASSSHSLLKENNDGWLPLHEAAYFGQTDCLRTLLKAFPGSVDKRTLQEQTALLLSVSSEQLPCVQCLLESGADPDICSSNKETPLYKACELENVDMVNLILSYGATVNQRCSQGWTALHEAVSRDNTEICEILIRAGATINPANTYCITPLIVAAQRGLMRALCYLIEKGAGVNMQTCEGVTALHEASKNGHGEVVALLLTKNTDANKPDNSGLLPLHVAAQHGHHEIVSLLVSVTSRAMLRHSWISPLHLAAQYDRHAAAAVLLKTGADVNATLAHSHSIEYADRRTTALYFAVAHGSRRTAEVLVNAGASLSLDPVSPLLMAAHHGCVSTVSLLLERGADMNVRLPSFATTFPALVAVCKNNLPLLKCLLNHGCDALTCFACTYGADAHPPLRGSSIRTAVSHRSDCTLPLNCDERTERATQFCEWISTPAMCKWAGPIIDLLLEHVGHVQLCSKLSELLDGREEWHPIKRKSCSGTTSAAAPLQIKHLDADGERQKEIYY</sequence>
<dbReference type="PROSITE" id="PS50297">
    <property type="entry name" value="ANK_REP_REGION"/>
    <property type="match status" value="6"/>
</dbReference>
<dbReference type="SUPFAM" id="SSF48403">
    <property type="entry name" value="Ankyrin repeat"/>
    <property type="match status" value="2"/>
</dbReference>